<organism evidence="7 8">
    <name type="scientific">Rhynocoris fuscipes</name>
    <dbReference type="NCBI Taxonomy" id="488301"/>
    <lineage>
        <taxon>Eukaryota</taxon>
        <taxon>Metazoa</taxon>
        <taxon>Ecdysozoa</taxon>
        <taxon>Arthropoda</taxon>
        <taxon>Hexapoda</taxon>
        <taxon>Insecta</taxon>
        <taxon>Pterygota</taxon>
        <taxon>Neoptera</taxon>
        <taxon>Paraneoptera</taxon>
        <taxon>Hemiptera</taxon>
        <taxon>Heteroptera</taxon>
        <taxon>Panheteroptera</taxon>
        <taxon>Cimicomorpha</taxon>
        <taxon>Reduviidae</taxon>
        <taxon>Harpactorinae</taxon>
        <taxon>Harpactorini</taxon>
        <taxon>Rhynocoris</taxon>
    </lineage>
</organism>
<evidence type="ECO:0000256" key="2">
    <source>
        <dbReference type="ARBA" id="ARBA00010701"/>
    </source>
</evidence>
<gene>
    <name evidence="7" type="ORF">O3M35_001818</name>
</gene>
<reference evidence="7 8" key="1">
    <citation type="submission" date="2022-12" db="EMBL/GenBank/DDBJ databases">
        <title>Chromosome-level genome assembly of true bugs.</title>
        <authorList>
            <person name="Ma L."/>
            <person name="Li H."/>
        </authorList>
    </citation>
    <scope>NUCLEOTIDE SEQUENCE [LARGE SCALE GENOMIC DNA]</scope>
    <source>
        <strain evidence="7">Lab_2022b</strain>
    </source>
</reference>
<proteinExistence type="inferred from homology"/>
<dbReference type="InterPro" id="IPR029058">
    <property type="entry name" value="AB_hydrolase_fold"/>
</dbReference>
<dbReference type="Proteomes" id="UP001461498">
    <property type="component" value="Unassembled WGS sequence"/>
</dbReference>
<dbReference type="CDD" id="cd00707">
    <property type="entry name" value="Pancreat_lipase_like"/>
    <property type="match status" value="1"/>
</dbReference>
<name>A0AAW1CSJ6_9HEMI</name>
<keyword evidence="8" id="KW-1185">Reference proteome</keyword>
<dbReference type="PANTHER" id="PTHR11610:SF186">
    <property type="entry name" value="FI22312P1"/>
    <property type="match status" value="1"/>
</dbReference>
<comment type="caution">
    <text evidence="7">The sequence shown here is derived from an EMBL/GenBank/DDBJ whole genome shotgun (WGS) entry which is preliminary data.</text>
</comment>
<dbReference type="InterPro" id="IPR000734">
    <property type="entry name" value="TAG_lipase"/>
</dbReference>
<evidence type="ECO:0000259" key="6">
    <source>
        <dbReference type="Pfam" id="PF00151"/>
    </source>
</evidence>
<comment type="subcellular location">
    <subcellularLocation>
        <location evidence="1">Secreted</location>
    </subcellularLocation>
</comment>
<feature type="domain" description="Lipase" evidence="6">
    <location>
        <begin position="55"/>
        <end position="391"/>
    </location>
</feature>
<protein>
    <recommendedName>
        <fullName evidence="6">Lipase domain-containing protein</fullName>
    </recommendedName>
</protein>
<dbReference type="InterPro" id="IPR033906">
    <property type="entry name" value="Lipase_N"/>
</dbReference>
<evidence type="ECO:0000256" key="3">
    <source>
        <dbReference type="ARBA" id="ARBA00022525"/>
    </source>
</evidence>
<dbReference type="GO" id="GO:0016298">
    <property type="term" value="F:lipase activity"/>
    <property type="evidence" value="ECO:0007669"/>
    <property type="project" value="InterPro"/>
</dbReference>
<dbReference type="AlphaFoldDB" id="A0AAW1CSJ6"/>
<dbReference type="InterPro" id="IPR013818">
    <property type="entry name" value="Lipase"/>
</dbReference>
<sequence>MYTLHLIAIISCLLDLEYVSITQAQNIQEEALANMGKMMSAIIRNRLGRRVQRKKEICYDLVGCFSPDRPFLKLTPQSPTVLDTHFYLYTRNSSDEVLEYGDDKSTLLASNFRPDKMTRILVHGFKGSSKDRSAQYIVSNLLKLEDSNVILLDWSKGAQGQSYRVSAANTELVGRQLALLLLDLLSLGANPSAIHLIGFSLGAHIAGFAGRTLLARGIRLARITGLDPASPLFREHLVAASIPALNDQDAALVDVIHTAGSILWTEGFGLLKNLGHVDFFPNGGQDQPGCTHIFASVIVSHLEGTVNSSAVCNHLRGFQLFLESIPTPPHNGCQFRAFPCASREHFRSGACFPMRCDVNNTDGSCGIMGFSSDTGVARGPLYLVTRDSPPFCGDQLQASVIITRPPTPQRPRSFIHAVFKHGEESTIFKMAESVHENFYARHLAFRSREPQGNSIAFRGLSAARYNTTSAQITTTEITLEYRSAKPIIKDETVVEYVRVSTMDGHSWTYCGKSVFKSENEDMADLLTTTIQLTLGLC</sequence>
<evidence type="ECO:0000256" key="5">
    <source>
        <dbReference type="SAM" id="SignalP"/>
    </source>
</evidence>
<accession>A0AAW1CSJ6</accession>
<dbReference type="SUPFAM" id="SSF53474">
    <property type="entry name" value="alpha/beta-Hydrolases"/>
    <property type="match status" value="1"/>
</dbReference>
<feature type="chain" id="PRO_5043508673" description="Lipase domain-containing protein" evidence="5">
    <location>
        <begin position="25"/>
        <end position="537"/>
    </location>
</feature>
<dbReference type="EMBL" id="JAPXFL010000010">
    <property type="protein sequence ID" value="KAK9500579.1"/>
    <property type="molecule type" value="Genomic_DNA"/>
</dbReference>
<keyword evidence="3" id="KW-0964">Secreted</keyword>
<dbReference type="Pfam" id="PF00151">
    <property type="entry name" value="Lipase"/>
    <property type="match status" value="1"/>
</dbReference>
<dbReference type="Gene3D" id="3.40.50.1820">
    <property type="entry name" value="alpha/beta hydrolase"/>
    <property type="match status" value="1"/>
</dbReference>
<evidence type="ECO:0000256" key="1">
    <source>
        <dbReference type="ARBA" id="ARBA00004613"/>
    </source>
</evidence>
<dbReference type="PRINTS" id="PR00821">
    <property type="entry name" value="TAGLIPASE"/>
</dbReference>
<dbReference type="GO" id="GO:0016042">
    <property type="term" value="P:lipid catabolic process"/>
    <property type="evidence" value="ECO:0007669"/>
    <property type="project" value="TreeGrafter"/>
</dbReference>
<feature type="signal peptide" evidence="5">
    <location>
        <begin position="1"/>
        <end position="24"/>
    </location>
</feature>
<dbReference type="PANTHER" id="PTHR11610">
    <property type="entry name" value="LIPASE"/>
    <property type="match status" value="1"/>
</dbReference>
<evidence type="ECO:0000313" key="8">
    <source>
        <dbReference type="Proteomes" id="UP001461498"/>
    </source>
</evidence>
<comment type="similarity">
    <text evidence="2 4">Belongs to the AB hydrolase superfamily. Lipase family.</text>
</comment>
<keyword evidence="5" id="KW-0732">Signal</keyword>
<evidence type="ECO:0000313" key="7">
    <source>
        <dbReference type="EMBL" id="KAK9500579.1"/>
    </source>
</evidence>
<evidence type="ECO:0000256" key="4">
    <source>
        <dbReference type="RuleBase" id="RU004262"/>
    </source>
</evidence>
<dbReference type="GO" id="GO:0005615">
    <property type="term" value="C:extracellular space"/>
    <property type="evidence" value="ECO:0007669"/>
    <property type="project" value="TreeGrafter"/>
</dbReference>